<sequence length="289" mass="31276">MGSTGPGYADTGRAGTAWDVARPARPSRVRGIDMGGFRDRNRGPGPIELRVIPHPSVTLVLEFGDGSLELDVTGGHGRGSFVAGLAPTGVCVRAERIECVEVRLSPLVARNVFGAAPDGSVVTLDELWGPDAARIREQLGESTSWDERFALTDDLLTRRAAVCPSVDPEVAWAWERIIGSRGRVRVEVLAAEIGWSRGRLWSRFRSQIGVPPKYAAKLVRFDNAARRLAAGHGAAQVAAECGYVDQSHLHREVMAFTGRTPRTLAVDDEAAAERLAFANEQTFVQDSRP</sequence>
<evidence type="ECO:0000259" key="4">
    <source>
        <dbReference type="PROSITE" id="PS01124"/>
    </source>
</evidence>
<dbReference type="GO" id="GO:0043565">
    <property type="term" value="F:sequence-specific DNA binding"/>
    <property type="evidence" value="ECO:0007669"/>
    <property type="project" value="InterPro"/>
</dbReference>
<organism evidence="5 6">
    <name type="scientific">Nocardia arthritidis</name>
    <dbReference type="NCBI Taxonomy" id="228602"/>
    <lineage>
        <taxon>Bacteria</taxon>
        <taxon>Bacillati</taxon>
        <taxon>Actinomycetota</taxon>
        <taxon>Actinomycetes</taxon>
        <taxon>Mycobacteriales</taxon>
        <taxon>Nocardiaceae</taxon>
        <taxon>Nocardia</taxon>
    </lineage>
</organism>
<dbReference type="KEGG" id="nah:F5544_24980"/>
<dbReference type="PANTHER" id="PTHR46796">
    <property type="entry name" value="HTH-TYPE TRANSCRIPTIONAL ACTIVATOR RHAS-RELATED"/>
    <property type="match status" value="1"/>
</dbReference>
<dbReference type="PROSITE" id="PS01124">
    <property type="entry name" value="HTH_ARAC_FAMILY_2"/>
    <property type="match status" value="1"/>
</dbReference>
<evidence type="ECO:0000256" key="1">
    <source>
        <dbReference type="ARBA" id="ARBA00023015"/>
    </source>
</evidence>
<dbReference type="Proteomes" id="UP000503540">
    <property type="component" value="Chromosome"/>
</dbReference>
<dbReference type="PANTHER" id="PTHR46796:SF15">
    <property type="entry name" value="BLL1074 PROTEIN"/>
    <property type="match status" value="1"/>
</dbReference>
<protein>
    <submittedName>
        <fullName evidence="5">Helix-turn-helix domain-containing protein</fullName>
    </submittedName>
</protein>
<evidence type="ECO:0000313" key="6">
    <source>
        <dbReference type="Proteomes" id="UP000503540"/>
    </source>
</evidence>
<keyword evidence="3" id="KW-0804">Transcription</keyword>
<dbReference type="EMBL" id="CP046172">
    <property type="protein sequence ID" value="QIS12851.1"/>
    <property type="molecule type" value="Genomic_DNA"/>
</dbReference>
<keyword evidence="6" id="KW-1185">Reference proteome</keyword>
<dbReference type="SMART" id="SM00342">
    <property type="entry name" value="HTH_ARAC"/>
    <property type="match status" value="1"/>
</dbReference>
<keyword evidence="1" id="KW-0805">Transcription regulation</keyword>
<dbReference type="InterPro" id="IPR050204">
    <property type="entry name" value="AraC_XylS_family_regulators"/>
</dbReference>
<dbReference type="InterPro" id="IPR018060">
    <property type="entry name" value="HTH_AraC"/>
</dbReference>
<dbReference type="Gene3D" id="1.10.10.60">
    <property type="entry name" value="Homeodomain-like"/>
    <property type="match status" value="1"/>
</dbReference>
<reference evidence="5 6" key="1">
    <citation type="journal article" date="2019" name="ACS Chem. Biol.">
        <title>Identification and Mobilization of a Cryptic Antibiotic Biosynthesis Gene Locus from a Human-Pathogenic Nocardia Isolate.</title>
        <authorList>
            <person name="Herisse M."/>
            <person name="Ishida K."/>
            <person name="Porter J.L."/>
            <person name="Howden B."/>
            <person name="Hertweck C."/>
            <person name="Stinear T.P."/>
            <person name="Pidot S.J."/>
        </authorList>
    </citation>
    <scope>NUCLEOTIDE SEQUENCE [LARGE SCALE GENOMIC DNA]</scope>
    <source>
        <strain evidence="5 6">AUSMDU00012717</strain>
    </source>
</reference>
<keyword evidence="2" id="KW-0238">DNA-binding</keyword>
<proteinExistence type="predicted"/>
<dbReference type="Pfam" id="PF12833">
    <property type="entry name" value="HTH_18"/>
    <property type="match status" value="1"/>
</dbReference>
<evidence type="ECO:0000256" key="2">
    <source>
        <dbReference type="ARBA" id="ARBA00023125"/>
    </source>
</evidence>
<feature type="domain" description="HTH araC/xylS-type" evidence="4">
    <location>
        <begin position="167"/>
        <end position="267"/>
    </location>
</feature>
<evidence type="ECO:0000313" key="5">
    <source>
        <dbReference type="EMBL" id="QIS12851.1"/>
    </source>
</evidence>
<accession>A0A6G9YI33</accession>
<dbReference type="GO" id="GO:0003700">
    <property type="term" value="F:DNA-binding transcription factor activity"/>
    <property type="evidence" value="ECO:0007669"/>
    <property type="project" value="InterPro"/>
</dbReference>
<dbReference type="RefSeq" id="WP_203217345.1">
    <property type="nucleotide sequence ID" value="NZ_CP046172.1"/>
</dbReference>
<dbReference type="AlphaFoldDB" id="A0A6G9YI33"/>
<name>A0A6G9YI33_9NOCA</name>
<gene>
    <name evidence="5" type="ORF">F5544_24980</name>
</gene>
<evidence type="ECO:0000256" key="3">
    <source>
        <dbReference type="ARBA" id="ARBA00023163"/>
    </source>
</evidence>